<dbReference type="Pfam" id="PF13568">
    <property type="entry name" value="OMP_b-brl_2"/>
    <property type="match status" value="1"/>
</dbReference>
<gene>
    <name evidence="2" type="ORF">NY014_13105</name>
</gene>
<dbReference type="InterPro" id="IPR025665">
    <property type="entry name" value="Beta-barrel_OMP_2"/>
</dbReference>
<proteinExistence type="predicted"/>
<name>A0ABT2GBR4_9BACT</name>
<keyword evidence="3" id="KW-1185">Reference proteome</keyword>
<evidence type="ECO:0000313" key="2">
    <source>
        <dbReference type="EMBL" id="MCS5491377.1"/>
    </source>
</evidence>
<feature type="domain" description="Outer membrane protein beta-barrel" evidence="1">
    <location>
        <begin position="18"/>
        <end position="189"/>
    </location>
</feature>
<evidence type="ECO:0000313" key="3">
    <source>
        <dbReference type="Proteomes" id="UP001206788"/>
    </source>
</evidence>
<dbReference type="EMBL" id="JANWGH010000003">
    <property type="protein sequence ID" value="MCS5491377.1"/>
    <property type="molecule type" value="Genomic_DNA"/>
</dbReference>
<dbReference type="Proteomes" id="UP001206788">
    <property type="component" value="Unassembled WGS sequence"/>
</dbReference>
<accession>A0ABT2GBR4</accession>
<protein>
    <submittedName>
        <fullName evidence="2">PorT family protein</fullName>
    </submittedName>
</protein>
<evidence type="ECO:0000259" key="1">
    <source>
        <dbReference type="Pfam" id="PF13568"/>
    </source>
</evidence>
<dbReference type="RefSeq" id="WP_259415038.1">
    <property type="nucleotide sequence ID" value="NZ_JANWGH010000003.1"/>
</dbReference>
<reference evidence="2 3" key="1">
    <citation type="submission" date="2022-08" db="EMBL/GenBank/DDBJ databases">
        <title>Algoriphagus sp. CAU 1643 isolated from mud.</title>
        <authorList>
            <person name="Kim W."/>
        </authorList>
    </citation>
    <scope>NUCLEOTIDE SEQUENCE [LARGE SCALE GENOMIC DNA]</scope>
    <source>
        <strain evidence="2 3">CAU 1643</strain>
    </source>
</reference>
<sequence>MRIPALIFFFLMLGIEAFSQTSVGIRGGYVSSSFSYRPAANIRNQSTESIAKPTFALVVEHFNAKNAGVELNLQLITLGFRQLNDNPDNPLENRTEFDYLKIPFLASFYAGRSGRFQVKIGPHVGYLLGVRDVQREFENLSVPEIPTYGEEGDNPKKFMYGINAGAGISKVFGKSSLAAEVRFSYDFTNPESQDRIFDMNSTTLELGLSYLFRVRERKEP</sequence>
<organism evidence="2 3">
    <name type="scientific">Algoriphagus limi</name>
    <dbReference type="NCBI Taxonomy" id="2975273"/>
    <lineage>
        <taxon>Bacteria</taxon>
        <taxon>Pseudomonadati</taxon>
        <taxon>Bacteroidota</taxon>
        <taxon>Cytophagia</taxon>
        <taxon>Cytophagales</taxon>
        <taxon>Cyclobacteriaceae</taxon>
        <taxon>Algoriphagus</taxon>
    </lineage>
</organism>
<comment type="caution">
    <text evidence="2">The sequence shown here is derived from an EMBL/GenBank/DDBJ whole genome shotgun (WGS) entry which is preliminary data.</text>
</comment>